<dbReference type="GO" id="GO:0003677">
    <property type="term" value="F:DNA binding"/>
    <property type="evidence" value="ECO:0007669"/>
    <property type="project" value="InterPro"/>
</dbReference>
<dbReference type="GO" id="GO:0009307">
    <property type="term" value="P:DNA restriction-modification system"/>
    <property type="evidence" value="ECO:0007669"/>
    <property type="project" value="InterPro"/>
</dbReference>
<evidence type="ECO:0000313" key="5">
    <source>
        <dbReference type="Proteomes" id="UP000634179"/>
    </source>
</evidence>
<sequence length="218" mass="23408">MQPKSNVLPFNAATRSKRLVAAKPTRLTSVCYKASDKAHTSVDWYTPPAIVRALGGRRGFDLDPCTPEDPSRLPAPTASRMIPPSQDGLATPWPKQAFVWMNPPYGKGIEKWLSKLANHPGGGIALVPVNMETGWMHDCVLSHPNATAILFTRGRLRFVRPDGTTGTAAPSGSLVVTYGKRAADHLQQAQASGALHGKFFAIQRVGQVATANQESSNG</sequence>
<gene>
    <name evidence="4" type="ORF">I5V89_12685</name>
</gene>
<evidence type="ECO:0000256" key="3">
    <source>
        <dbReference type="SAM" id="MobiDB-lite"/>
    </source>
</evidence>
<evidence type="ECO:0000256" key="2">
    <source>
        <dbReference type="ARBA" id="ARBA00022679"/>
    </source>
</evidence>
<dbReference type="Proteomes" id="UP000634179">
    <property type="component" value="Unassembled WGS sequence"/>
</dbReference>
<name>A0A2R3Q386_STEMA</name>
<evidence type="ECO:0000256" key="1">
    <source>
        <dbReference type="ARBA" id="ARBA00022603"/>
    </source>
</evidence>
<dbReference type="EMBL" id="JADUOV010000008">
    <property type="protein sequence ID" value="MBH1790728.1"/>
    <property type="molecule type" value="Genomic_DNA"/>
</dbReference>
<dbReference type="Pfam" id="PF05869">
    <property type="entry name" value="Dam"/>
    <property type="match status" value="1"/>
</dbReference>
<dbReference type="PROSITE" id="PS00092">
    <property type="entry name" value="N6_MTASE"/>
    <property type="match status" value="1"/>
</dbReference>
<dbReference type="GO" id="GO:0009007">
    <property type="term" value="F:site-specific DNA-methyltransferase (adenine-specific) activity"/>
    <property type="evidence" value="ECO:0007669"/>
    <property type="project" value="InterPro"/>
</dbReference>
<keyword evidence="1 4" id="KW-0489">Methyltransferase</keyword>
<dbReference type="InterPro" id="IPR002052">
    <property type="entry name" value="DNA_methylase_N6_adenine_CS"/>
</dbReference>
<dbReference type="AlphaFoldDB" id="A0A2R3Q386"/>
<reference evidence="4" key="1">
    <citation type="submission" date="2020-11" db="EMBL/GenBank/DDBJ databases">
        <title>Enhanced detection system for hospital associated transmission using whole genome sequencing surveillance.</title>
        <authorList>
            <person name="Harrison L.H."/>
            <person name="Van Tyne D."/>
            <person name="Marsh J.W."/>
            <person name="Griffith M.P."/>
            <person name="Snyder D.J."/>
            <person name="Cooper V.S."/>
            <person name="Mustapha M."/>
        </authorList>
    </citation>
    <scope>NUCLEOTIDE SEQUENCE</scope>
    <source>
        <strain evidence="4">STEN00053</strain>
    </source>
</reference>
<protein>
    <submittedName>
        <fullName evidence="4">Adenine methyltransferase</fullName>
    </submittedName>
</protein>
<keyword evidence="2" id="KW-0808">Transferase</keyword>
<comment type="caution">
    <text evidence="4">The sequence shown here is derived from an EMBL/GenBank/DDBJ whole genome shotgun (WGS) entry which is preliminary data.</text>
</comment>
<dbReference type="GO" id="GO:0032259">
    <property type="term" value="P:methylation"/>
    <property type="evidence" value="ECO:0007669"/>
    <property type="project" value="UniProtKB-KW"/>
</dbReference>
<proteinExistence type="predicted"/>
<dbReference type="InterPro" id="IPR008593">
    <property type="entry name" value="Dam_MeTrfase"/>
</dbReference>
<feature type="region of interest" description="Disordered" evidence="3">
    <location>
        <begin position="61"/>
        <end position="80"/>
    </location>
</feature>
<organism evidence="4 5">
    <name type="scientific">Stenotrophomonas maltophilia</name>
    <name type="common">Pseudomonas maltophilia</name>
    <name type="synonym">Xanthomonas maltophilia</name>
    <dbReference type="NCBI Taxonomy" id="40324"/>
    <lineage>
        <taxon>Bacteria</taxon>
        <taxon>Pseudomonadati</taxon>
        <taxon>Pseudomonadota</taxon>
        <taxon>Gammaproteobacteria</taxon>
        <taxon>Lysobacterales</taxon>
        <taxon>Lysobacteraceae</taxon>
        <taxon>Stenotrophomonas</taxon>
        <taxon>Stenotrophomonas maltophilia group</taxon>
    </lineage>
</organism>
<accession>A0A2R3Q386</accession>
<dbReference type="RefSeq" id="WP_049400621.1">
    <property type="nucleotide sequence ID" value="NZ_CP027562.1"/>
</dbReference>
<evidence type="ECO:0000313" key="4">
    <source>
        <dbReference type="EMBL" id="MBH1790728.1"/>
    </source>
</evidence>